<evidence type="ECO:0000256" key="6">
    <source>
        <dbReference type="ARBA" id="ARBA00022989"/>
    </source>
</evidence>
<sequence>MDTVQLFVGVPGGPELLIILGIAVLLFGANKLPALARSSGQALGEFKKGRQEIEAELREAAESTTEDDGDGGPETGADANGAEAKAADVA</sequence>
<gene>
    <name evidence="9" type="primary">tatA</name>
    <name evidence="11" type="ORF">SAMN05216218_10566</name>
</gene>
<dbReference type="EMBL" id="FNBK01000005">
    <property type="protein sequence ID" value="SDF28584.1"/>
    <property type="molecule type" value="Genomic_DNA"/>
</dbReference>
<keyword evidence="6 9" id="KW-1133">Transmembrane helix</keyword>
<keyword evidence="3 9" id="KW-1003">Cell membrane</keyword>
<dbReference type="InterPro" id="IPR006312">
    <property type="entry name" value="TatA/E"/>
</dbReference>
<evidence type="ECO:0000256" key="3">
    <source>
        <dbReference type="ARBA" id="ARBA00022475"/>
    </source>
</evidence>
<dbReference type="PANTHER" id="PTHR42982:SF1">
    <property type="entry name" value="SEC-INDEPENDENT PROTEIN TRANSLOCASE PROTEIN TATA"/>
    <property type="match status" value="1"/>
</dbReference>
<accession>A0A1G7JUV5</accession>
<comment type="subunit">
    <text evidence="9">Forms a complex with TatC.</text>
</comment>
<dbReference type="STRING" id="660518.SAMN05216218_10566"/>
<keyword evidence="8 9" id="KW-0472">Membrane</keyword>
<proteinExistence type="inferred from homology"/>
<reference evidence="12" key="1">
    <citation type="submission" date="2016-10" db="EMBL/GenBank/DDBJ databases">
        <authorList>
            <person name="Varghese N."/>
            <person name="Submissions S."/>
        </authorList>
    </citation>
    <scope>NUCLEOTIDE SEQUENCE [LARGE SCALE GENOMIC DNA]</scope>
    <source>
        <strain evidence="12">IBRC-M 10760</strain>
    </source>
</reference>
<evidence type="ECO:0000256" key="7">
    <source>
        <dbReference type="ARBA" id="ARBA00023010"/>
    </source>
</evidence>
<dbReference type="Pfam" id="PF02416">
    <property type="entry name" value="TatA_B_E"/>
    <property type="match status" value="1"/>
</dbReference>
<feature type="transmembrane region" description="Helical" evidence="9">
    <location>
        <begin position="6"/>
        <end position="29"/>
    </location>
</feature>
<comment type="similarity">
    <text evidence="9">Belongs to the TatA/E family.</text>
</comment>
<evidence type="ECO:0000313" key="11">
    <source>
        <dbReference type="EMBL" id="SDF28584.1"/>
    </source>
</evidence>
<evidence type="ECO:0000256" key="4">
    <source>
        <dbReference type="ARBA" id="ARBA00022692"/>
    </source>
</evidence>
<dbReference type="GO" id="GO:0033281">
    <property type="term" value="C:TAT protein transport complex"/>
    <property type="evidence" value="ECO:0007669"/>
    <property type="project" value="UniProtKB-UniRule"/>
</dbReference>
<keyword evidence="4 9" id="KW-0812">Transmembrane</keyword>
<evidence type="ECO:0000313" key="12">
    <source>
        <dbReference type="Proteomes" id="UP000199076"/>
    </source>
</evidence>
<keyword evidence="2 9" id="KW-0813">Transport</keyword>
<dbReference type="HAMAP" id="MF_00236">
    <property type="entry name" value="TatA_E"/>
    <property type="match status" value="1"/>
</dbReference>
<evidence type="ECO:0000256" key="9">
    <source>
        <dbReference type="HAMAP-Rule" id="MF_00236"/>
    </source>
</evidence>
<keyword evidence="5 9" id="KW-0653">Protein transport</keyword>
<dbReference type="Proteomes" id="UP000199076">
    <property type="component" value="Unassembled WGS sequence"/>
</dbReference>
<evidence type="ECO:0000256" key="2">
    <source>
        <dbReference type="ARBA" id="ARBA00022448"/>
    </source>
</evidence>
<comment type="function">
    <text evidence="9">Part of the twin-arginine translocation (Tat) system that transports large folded proteins containing a characteristic twin-arginine motif in their signal peptide across membranes. TatA could form the protein-conducting channel of the Tat system.</text>
</comment>
<protein>
    <recommendedName>
        <fullName evidence="9">Sec-independent protein translocase protein TatA</fullName>
    </recommendedName>
</protein>
<evidence type="ECO:0000256" key="5">
    <source>
        <dbReference type="ARBA" id="ARBA00022927"/>
    </source>
</evidence>
<evidence type="ECO:0000256" key="1">
    <source>
        <dbReference type="ARBA" id="ARBA00004162"/>
    </source>
</evidence>
<dbReference type="Gene3D" id="1.20.5.3310">
    <property type="match status" value="1"/>
</dbReference>
<dbReference type="RefSeq" id="WP_092690255.1">
    <property type="nucleotide sequence ID" value="NZ_FNBK01000005.1"/>
</dbReference>
<name>A0A1G7JUV5_9EURY</name>
<dbReference type="GO" id="GO:0008320">
    <property type="term" value="F:protein transmembrane transporter activity"/>
    <property type="evidence" value="ECO:0007669"/>
    <property type="project" value="UniProtKB-UniRule"/>
</dbReference>
<dbReference type="GO" id="GO:0043953">
    <property type="term" value="P:protein transport by the Tat complex"/>
    <property type="evidence" value="ECO:0007669"/>
    <property type="project" value="UniProtKB-UniRule"/>
</dbReference>
<evidence type="ECO:0000256" key="8">
    <source>
        <dbReference type="ARBA" id="ARBA00023136"/>
    </source>
</evidence>
<dbReference type="InterPro" id="IPR003369">
    <property type="entry name" value="TatA/B/E"/>
</dbReference>
<comment type="subcellular location">
    <subcellularLocation>
        <location evidence="1 9">Cell membrane</location>
        <topology evidence="1 9">Single-pass membrane protein</topology>
    </subcellularLocation>
</comment>
<feature type="region of interest" description="Disordered" evidence="10">
    <location>
        <begin position="53"/>
        <end position="90"/>
    </location>
</feature>
<keyword evidence="7 9" id="KW-0811">Translocation</keyword>
<evidence type="ECO:0000256" key="10">
    <source>
        <dbReference type="SAM" id="MobiDB-lite"/>
    </source>
</evidence>
<feature type="compositionally biased region" description="Low complexity" evidence="10">
    <location>
        <begin position="75"/>
        <end position="90"/>
    </location>
</feature>
<dbReference type="AlphaFoldDB" id="A0A1G7JUV5"/>
<dbReference type="NCBIfam" id="TIGR01411">
    <property type="entry name" value="tatAE"/>
    <property type="match status" value="1"/>
</dbReference>
<organism evidence="11 12">
    <name type="scientific">Halorientalis regularis</name>
    <dbReference type="NCBI Taxonomy" id="660518"/>
    <lineage>
        <taxon>Archaea</taxon>
        <taxon>Methanobacteriati</taxon>
        <taxon>Methanobacteriota</taxon>
        <taxon>Stenosarchaea group</taxon>
        <taxon>Halobacteria</taxon>
        <taxon>Halobacteriales</taxon>
        <taxon>Haloarculaceae</taxon>
        <taxon>Halorientalis</taxon>
    </lineage>
</organism>
<dbReference type="OrthoDB" id="27754at2157"/>
<keyword evidence="12" id="KW-1185">Reference proteome</keyword>
<dbReference type="PANTHER" id="PTHR42982">
    <property type="entry name" value="SEC-INDEPENDENT PROTEIN TRANSLOCASE PROTEIN TATA"/>
    <property type="match status" value="1"/>
</dbReference>